<evidence type="ECO:0000256" key="1">
    <source>
        <dbReference type="ARBA" id="ARBA00022729"/>
    </source>
</evidence>
<dbReference type="Pfam" id="PF12032">
    <property type="entry name" value="CLIP"/>
    <property type="match status" value="1"/>
</dbReference>
<dbReference type="InterPro" id="IPR022700">
    <property type="entry name" value="CLIP"/>
</dbReference>
<organism evidence="7 8">
    <name type="scientific">Aphidius gifuensis</name>
    <name type="common">Parasitoid wasp</name>
    <dbReference type="NCBI Taxonomy" id="684658"/>
    <lineage>
        <taxon>Eukaryota</taxon>
        <taxon>Metazoa</taxon>
        <taxon>Ecdysozoa</taxon>
        <taxon>Arthropoda</taxon>
        <taxon>Hexapoda</taxon>
        <taxon>Insecta</taxon>
        <taxon>Pterygota</taxon>
        <taxon>Neoptera</taxon>
        <taxon>Endopterygota</taxon>
        <taxon>Hymenoptera</taxon>
        <taxon>Apocrita</taxon>
        <taxon>Ichneumonoidea</taxon>
        <taxon>Braconidae</taxon>
        <taxon>Aphidiinae</taxon>
        <taxon>Aphidius</taxon>
    </lineage>
</organism>
<keyword evidence="8" id="KW-1185">Reference proteome</keyword>
<comment type="caution">
    <text evidence="7">The sequence shown here is derived from an EMBL/GenBank/DDBJ whole genome shotgun (WGS) entry which is preliminary data.</text>
</comment>
<dbReference type="EMBL" id="JACMRX010000003">
    <property type="protein sequence ID" value="KAF7992321.1"/>
    <property type="molecule type" value="Genomic_DNA"/>
</dbReference>
<dbReference type="InterPro" id="IPR051487">
    <property type="entry name" value="Ser/Thr_Proteases_Immune/Dev"/>
</dbReference>
<feature type="signal peptide" evidence="5">
    <location>
        <begin position="1"/>
        <end position="15"/>
    </location>
</feature>
<dbReference type="InterPro" id="IPR009003">
    <property type="entry name" value="Peptidase_S1_PA"/>
</dbReference>
<dbReference type="PANTHER" id="PTHR24256">
    <property type="entry name" value="TRYPTASE-RELATED"/>
    <property type="match status" value="1"/>
</dbReference>
<proteinExistence type="inferred from homology"/>
<dbReference type="GO" id="GO:0006508">
    <property type="term" value="P:proteolysis"/>
    <property type="evidence" value="ECO:0007669"/>
    <property type="project" value="InterPro"/>
</dbReference>
<dbReference type="FunFam" id="2.40.10.10:FF:000028">
    <property type="entry name" value="Serine protease easter"/>
    <property type="match status" value="1"/>
</dbReference>
<evidence type="ECO:0000313" key="8">
    <source>
        <dbReference type="Proteomes" id="UP000639338"/>
    </source>
</evidence>
<feature type="chain" id="PRO_5032459206" description="Peptidase S1 domain-containing protein" evidence="5">
    <location>
        <begin position="16"/>
        <end position="342"/>
    </location>
</feature>
<dbReference type="AlphaFoldDB" id="A0A834XT37"/>
<evidence type="ECO:0000256" key="2">
    <source>
        <dbReference type="ARBA" id="ARBA00023157"/>
    </source>
</evidence>
<dbReference type="InterPro" id="IPR043504">
    <property type="entry name" value="Peptidase_S1_PA_chymotrypsin"/>
</dbReference>
<name>A0A834XT37_APHGI</name>
<evidence type="ECO:0000256" key="5">
    <source>
        <dbReference type="SAM" id="SignalP"/>
    </source>
</evidence>
<dbReference type="OrthoDB" id="7726766at2759"/>
<dbReference type="GO" id="GO:0004252">
    <property type="term" value="F:serine-type endopeptidase activity"/>
    <property type="evidence" value="ECO:0007669"/>
    <property type="project" value="InterPro"/>
</dbReference>
<comment type="similarity">
    <text evidence="4">Belongs to the peptidase S1 family. CLIP subfamily.</text>
</comment>
<evidence type="ECO:0000256" key="3">
    <source>
        <dbReference type="ARBA" id="ARBA00023180"/>
    </source>
</evidence>
<reference evidence="7 8" key="1">
    <citation type="submission" date="2020-08" db="EMBL/GenBank/DDBJ databases">
        <title>Aphidius gifuensis genome sequencing and assembly.</title>
        <authorList>
            <person name="Du Z."/>
        </authorList>
    </citation>
    <scope>NUCLEOTIDE SEQUENCE [LARGE SCALE GENOMIC DNA]</scope>
    <source>
        <strain evidence="7">YNYX2018</strain>
        <tissue evidence="7">Adults</tissue>
    </source>
</reference>
<evidence type="ECO:0000259" key="6">
    <source>
        <dbReference type="PROSITE" id="PS50240"/>
    </source>
</evidence>
<keyword evidence="2" id="KW-1015">Disulfide bond</keyword>
<dbReference type="InterPro" id="IPR001254">
    <property type="entry name" value="Trypsin_dom"/>
</dbReference>
<dbReference type="Gene3D" id="2.40.10.10">
    <property type="entry name" value="Trypsin-like serine proteases"/>
    <property type="match status" value="1"/>
</dbReference>
<protein>
    <recommendedName>
        <fullName evidence="6">Peptidase S1 domain-containing protein</fullName>
    </recommendedName>
</protein>
<gene>
    <name evidence="7" type="ORF">HCN44_001646</name>
</gene>
<dbReference type="SUPFAM" id="SSF50494">
    <property type="entry name" value="Trypsin-like serine proteases"/>
    <property type="match status" value="1"/>
</dbReference>
<evidence type="ECO:0000256" key="4">
    <source>
        <dbReference type="ARBA" id="ARBA00024195"/>
    </source>
</evidence>
<evidence type="ECO:0000313" key="7">
    <source>
        <dbReference type="EMBL" id="KAF7992321.1"/>
    </source>
</evidence>
<sequence length="342" mass="38212">MLMFIFLIIITTGNCVDFYVNNERLGNILSCPQNKICTHINYCPDIVSLLNEAILPVHRFRQAVCGYVGINPKVCCNSPREMENFYPTNFDSKSECGKSLVKSNIVTIGSYPFIARIGFINLNNGIVNYTCTGTIINERTILTTASCALETHQDYILHSVLLGEFDTNTNPDCNIIFCAHCTKSYNVSFVIKHPNYNPQTLARNIALIRLDEAVSFTLTIQPICYSTRQLITVGSLSLLVGWGKASIDQDEITNEQRALPMELLPIGHCTEFVDKGINVEMCAIGQQVPCSNFNGSPLIRRDENAYELIGMLSHSSICKHNKNSPSVYVNLQKYVTWIADNS</sequence>
<keyword evidence="1 5" id="KW-0732">Signal</keyword>
<dbReference type="PROSITE" id="PS50240">
    <property type="entry name" value="TRYPSIN_DOM"/>
    <property type="match status" value="1"/>
</dbReference>
<accession>A0A834XT37</accession>
<dbReference type="Proteomes" id="UP000639338">
    <property type="component" value="Unassembled WGS sequence"/>
</dbReference>
<dbReference type="SMART" id="SM00020">
    <property type="entry name" value="Tryp_SPc"/>
    <property type="match status" value="1"/>
</dbReference>
<dbReference type="Pfam" id="PF00089">
    <property type="entry name" value="Trypsin"/>
    <property type="match status" value="1"/>
</dbReference>
<keyword evidence="3" id="KW-0325">Glycoprotein</keyword>
<feature type="domain" description="Peptidase S1" evidence="6">
    <location>
        <begin position="100"/>
        <end position="342"/>
    </location>
</feature>